<keyword evidence="7" id="KW-0479">Metal-binding</keyword>
<dbReference type="GO" id="GO:1990904">
    <property type="term" value="C:ribonucleoprotein complex"/>
    <property type="evidence" value="ECO:0007669"/>
    <property type="project" value="UniProtKB-KW"/>
</dbReference>
<evidence type="ECO:0000256" key="4">
    <source>
        <dbReference type="ARBA" id="ARBA00022980"/>
    </source>
</evidence>
<comment type="similarity">
    <text evidence="1 7">Belongs to the bacterial ribosomal protein bL31 family. Type A subfamily.</text>
</comment>
<dbReference type="Gene3D" id="4.10.830.30">
    <property type="entry name" value="Ribosomal protein L31"/>
    <property type="match status" value="1"/>
</dbReference>
<dbReference type="STRING" id="1619050.UX20_C0025G0014"/>
<comment type="cofactor">
    <cofactor evidence="7">
        <name>Zn(2+)</name>
        <dbReference type="ChEBI" id="CHEBI:29105"/>
    </cofactor>
    <text evidence="7">Binds 1 zinc ion per subunit.</text>
</comment>
<evidence type="ECO:0000313" key="9">
    <source>
        <dbReference type="Proteomes" id="UP000034911"/>
    </source>
</evidence>
<dbReference type="GO" id="GO:0003735">
    <property type="term" value="F:structural constituent of ribosome"/>
    <property type="evidence" value="ECO:0007669"/>
    <property type="project" value="InterPro"/>
</dbReference>
<feature type="binding site" evidence="7">
    <location>
        <position position="17"/>
    </location>
    <ligand>
        <name>Zn(2+)</name>
        <dbReference type="ChEBI" id="CHEBI:29105"/>
    </ligand>
</feature>
<dbReference type="GO" id="GO:0019843">
    <property type="term" value="F:rRNA binding"/>
    <property type="evidence" value="ECO:0007669"/>
    <property type="project" value="UniProtKB-KW"/>
</dbReference>
<dbReference type="AlphaFoldDB" id="A0A0G1MYJ7"/>
<proteinExistence type="inferred from homology"/>
<sequence length="96" mass="10754">MKKDTHPKYYPKAQITCACGKTWITGSTREEIKVELCSNCHPFYTGKQKFLDAARRVEKFQEKSAKKIVASAARKGKKAKKAARVAKKTTTTTDAD</sequence>
<evidence type="ECO:0000256" key="2">
    <source>
        <dbReference type="ARBA" id="ARBA00022730"/>
    </source>
</evidence>
<dbReference type="PANTHER" id="PTHR33280">
    <property type="entry name" value="50S RIBOSOMAL PROTEIN L31, CHLOROPLASTIC"/>
    <property type="match status" value="1"/>
</dbReference>
<evidence type="ECO:0000256" key="3">
    <source>
        <dbReference type="ARBA" id="ARBA00022884"/>
    </source>
</evidence>
<dbReference type="InterPro" id="IPR034704">
    <property type="entry name" value="Ribosomal_bL28/bL31-like_sf"/>
</dbReference>
<feature type="binding site" evidence="7">
    <location>
        <position position="19"/>
    </location>
    <ligand>
        <name>Zn(2+)</name>
        <dbReference type="ChEBI" id="CHEBI:29105"/>
    </ligand>
</feature>
<dbReference type="InterPro" id="IPR002150">
    <property type="entry name" value="Ribosomal_bL31"/>
</dbReference>
<dbReference type="GO" id="GO:0005840">
    <property type="term" value="C:ribosome"/>
    <property type="evidence" value="ECO:0007669"/>
    <property type="project" value="UniProtKB-KW"/>
</dbReference>
<evidence type="ECO:0000256" key="6">
    <source>
        <dbReference type="ARBA" id="ARBA00035687"/>
    </source>
</evidence>
<dbReference type="NCBIfam" id="TIGR00105">
    <property type="entry name" value="L31"/>
    <property type="match status" value="1"/>
</dbReference>
<keyword evidence="4 7" id="KW-0689">Ribosomal protein</keyword>
<dbReference type="SUPFAM" id="SSF143800">
    <property type="entry name" value="L28p-like"/>
    <property type="match status" value="1"/>
</dbReference>
<dbReference type="EMBL" id="LCLH01000025">
    <property type="protein sequence ID" value="KKU13314.1"/>
    <property type="molecule type" value="Genomic_DNA"/>
</dbReference>
<dbReference type="Pfam" id="PF01197">
    <property type="entry name" value="Ribosomal_L31"/>
    <property type="match status" value="1"/>
</dbReference>
<evidence type="ECO:0000256" key="1">
    <source>
        <dbReference type="ARBA" id="ARBA00009296"/>
    </source>
</evidence>
<reference evidence="8 9" key="1">
    <citation type="journal article" date="2015" name="Nature">
        <title>rRNA introns, odd ribosomes, and small enigmatic genomes across a large radiation of phyla.</title>
        <authorList>
            <person name="Brown C.T."/>
            <person name="Hug L.A."/>
            <person name="Thomas B.C."/>
            <person name="Sharon I."/>
            <person name="Castelle C.J."/>
            <person name="Singh A."/>
            <person name="Wilkins M.J."/>
            <person name="Williams K.H."/>
            <person name="Banfield J.F."/>
        </authorList>
    </citation>
    <scope>NUCLEOTIDE SEQUENCE [LARGE SCALE GENOMIC DNA]</scope>
</reference>
<evidence type="ECO:0000256" key="5">
    <source>
        <dbReference type="ARBA" id="ARBA00023274"/>
    </source>
</evidence>
<feature type="binding site" evidence="7">
    <location>
        <position position="37"/>
    </location>
    <ligand>
        <name>Zn(2+)</name>
        <dbReference type="ChEBI" id="CHEBI:29105"/>
    </ligand>
</feature>
<keyword evidence="5 7" id="KW-0687">Ribonucleoprotein</keyword>
<gene>
    <name evidence="7" type="primary">rpmE</name>
    <name evidence="8" type="ORF">UX20_C0025G0014</name>
</gene>
<dbReference type="GO" id="GO:0046872">
    <property type="term" value="F:metal ion binding"/>
    <property type="evidence" value="ECO:0007669"/>
    <property type="project" value="UniProtKB-KW"/>
</dbReference>
<name>A0A0G1MYJ7_9BACT</name>
<dbReference type="HAMAP" id="MF_00501">
    <property type="entry name" value="Ribosomal_bL31_1"/>
    <property type="match status" value="1"/>
</dbReference>
<dbReference type="Proteomes" id="UP000034911">
    <property type="component" value="Unassembled WGS sequence"/>
</dbReference>
<comment type="caution">
    <text evidence="8">The sequence shown here is derived from an EMBL/GenBank/DDBJ whole genome shotgun (WGS) entry which is preliminary data.</text>
</comment>
<keyword evidence="2 7" id="KW-0699">rRNA-binding</keyword>
<keyword evidence="7" id="KW-0862">Zinc</keyword>
<dbReference type="PATRIC" id="fig|1619050.3.peg.520"/>
<comment type="function">
    <text evidence="7">Binds the 23S rRNA.</text>
</comment>
<dbReference type="InterPro" id="IPR042105">
    <property type="entry name" value="Ribosomal_bL31_sf"/>
</dbReference>
<dbReference type="InterPro" id="IPR027491">
    <property type="entry name" value="Ribosomal_bL31_A"/>
</dbReference>
<protein>
    <recommendedName>
        <fullName evidence="6 7">Large ribosomal subunit protein bL31</fullName>
    </recommendedName>
</protein>
<dbReference type="PANTHER" id="PTHR33280:SF1">
    <property type="entry name" value="LARGE RIBOSOMAL SUBUNIT PROTEIN BL31C"/>
    <property type="match status" value="1"/>
</dbReference>
<keyword evidence="3 7" id="KW-0694">RNA-binding</keyword>
<dbReference type="PRINTS" id="PR01249">
    <property type="entry name" value="RIBOSOMALL31"/>
</dbReference>
<evidence type="ECO:0000256" key="7">
    <source>
        <dbReference type="HAMAP-Rule" id="MF_00501"/>
    </source>
</evidence>
<dbReference type="GO" id="GO:0006412">
    <property type="term" value="P:translation"/>
    <property type="evidence" value="ECO:0007669"/>
    <property type="project" value="UniProtKB-UniRule"/>
</dbReference>
<feature type="binding site" evidence="7">
    <location>
        <position position="40"/>
    </location>
    <ligand>
        <name>Zn(2+)</name>
        <dbReference type="ChEBI" id="CHEBI:29105"/>
    </ligand>
</feature>
<evidence type="ECO:0000313" key="8">
    <source>
        <dbReference type="EMBL" id="KKU13314.1"/>
    </source>
</evidence>
<comment type="subunit">
    <text evidence="7">Part of the 50S ribosomal subunit.</text>
</comment>
<accession>A0A0G1MYJ7</accession>
<organism evidence="8 9">
    <name type="scientific">Candidatus Magasanikbacteria bacterium GW2011_GWC2_45_8</name>
    <dbReference type="NCBI Taxonomy" id="1619050"/>
    <lineage>
        <taxon>Bacteria</taxon>
        <taxon>Candidatus Magasanikiibacteriota</taxon>
    </lineage>
</organism>
<dbReference type="NCBIfam" id="NF000612">
    <property type="entry name" value="PRK00019.1"/>
    <property type="match status" value="1"/>
</dbReference>